<gene>
    <name evidence="1" type="ORF">EXJ73_06640</name>
</gene>
<evidence type="ECO:0000313" key="1">
    <source>
        <dbReference type="EMBL" id="MDG0862150.1"/>
    </source>
</evidence>
<comment type="caution">
    <text evidence="1">The sequence shown here is derived from an EMBL/GenBank/DDBJ whole genome shotgun (WGS) entry which is preliminary data.</text>
</comment>
<dbReference type="Proteomes" id="UP001152766">
    <property type="component" value="Unassembled WGS sequence"/>
</dbReference>
<dbReference type="Gene3D" id="3.40.50.300">
    <property type="entry name" value="P-loop containing nucleotide triphosphate hydrolases"/>
    <property type="match status" value="1"/>
</dbReference>
<dbReference type="AlphaFoldDB" id="A0A9X4LJR5"/>
<reference evidence="1" key="1">
    <citation type="submission" date="2019-02" db="EMBL/GenBank/DDBJ databases">
        <title>Draft genome of the type strain Pelomonas aquatica CCUG 52575T.</title>
        <authorList>
            <person name="Gomila M."/>
            <person name="Lalucat J."/>
        </authorList>
    </citation>
    <scope>NUCLEOTIDE SEQUENCE</scope>
    <source>
        <strain evidence="1">CCUG 52575</strain>
    </source>
</reference>
<dbReference type="RefSeq" id="WP_268146338.1">
    <property type="nucleotide sequence ID" value="NZ_JAPPUW010000001.1"/>
</dbReference>
<dbReference type="GO" id="GO:0016301">
    <property type="term" value="F:kinase activity"/>
    <property type="evidence" value="ECO:0007669"/>
    <property type="project" value="UniProtKB-KW"/>
</dbReference>
<protein>
    <submittedName>
        <fullName evidence="1">HprK-related kinase A</fullName>
    </submittedName>
</protein>
<dbReference type="InterPro" id="IPR027417">
    <property type="entry name" value="P-loop_NTPase"/>
</dbReference>
<organism evidence="1 2">
    <name type="scientific">Pelomonas aquatica</name>
    <dbReference type="NCBI Taxonomy" id="431058"/>
    <lineage>
        <taxon>Bacteria</taxon>
        <taxon>Pseudomonadati</taxon>
        <taxon>Pseudomonadota</taxon>
        <taxon>Betaproteobacteria</taxon>
        <taxon>Burkholderiales</taxon>
        <taxon>Sphaerotilaceae</taxon>
        <taxon>Roseateles</taxon>
    </lineage>
</organism>
<keyword evidence="1" id="KW-0418">Kinase</keyword>
<accession>A0A9X4LJR5</accession>
<dbReference type="EMBL" id="SGUG01000007">
    <property type="protein sequence ID" value="MDG0862150.1"/>
    <property type="molecule type" value="Genomic_DNA"/>
</dbReference>
<name>A0A9X4LJR5_9BURK</name>
<dbReference type="SUPFAM" id="SSF53795">
    <property type="entry name" value="PEP carboxykinase-like"/>
    <property type="match status" value="1"/>
</dbReference>
<dbReference type="InterPro" id="IPR027600">
    <property type="entry name" value="HprK-rel_A"/>
</dbReference>
<proteinExistence type="predicted"/>
<dbReference type="NCBIfam" id="TIGR04352">
    <property type="entry name" value="HprK_rel_A"/>
    <property type="match status" value="1"/>
</dbReference>
<keyword evidence="1" id="KW-0808">Transferase</keyword>
<evidence type="ECO:0000313" key="2">
    <source>
        <dbReference type="Proteomes" id="UP001152766"/>
    </source>
</evidence>
<keyword evidence="2" id="KW-1185">Reference proteome</keyword>
<sequence length="287" mass="31456">MFDAILHVPPFNVRLRSSFAAVRRHVQAFYPQAMRPDDGDVFIDFDIQVLPGRGLRKVWRPQARFLLDGAEPFFPLPAAQAAPMFEWGMNWCVAQRPMGWLVMHGAVLARDGAALVMPGFPGAGKSTLCASLAFIEGWRLLSDELTVLDPADGLLLPHPRPISLKNHSIDVVAAFPGAQLGPIYRDTRKGTITHAACPPASMARAAERARAAWMVFPRFEAGASLQIERLSRVEAFTLISEQSFNGERMGAPGFEALCAMFDHVSCHELVYGSTDAGLEGIRRICAS</sequence>